<organism evidence="2 3">
    <name type="scientific">Pontibacter silvestris</name>
    <dbReference type="NCBI Taxonomy" id="2305183"/>
    <lineage>
        <taxon>Bacteria</taxon>
        <taxon>Pseudomonadati</taxon>
        <taxon>Bacteroidota</taxon>
        <taxon>Cytophagia</taxon>
        <taxon>Cytophagales</taxon>
        <taxon>Hymenobacteraceae</taxon>
        <taxon>Pontibacter</taxon>
    </lineage>
</organism>
<keyword evidence="3" id="KW-1185">Reference proteome</keyword>
<sequence>MHETILVTGAMGTVGREVVKQLSILDDIRVRAGVHSTIKGENLKRLPDVEIVEIHNTNQTSLHPAFTHVDRVFLVTPFTKDQVEMAKTLIDEAKDKGVRHIVKLSALGAEAESGTLLGRWHREVEQYIEQSGIAYTFLRPSSFMQNFENYNVAFIKGEGKFYEATGEGKISYIDVRDVAAVAVEVLTNLGHDGKIYELTGPEAISNYEAAAILSEVTGKEISFVDISEEQAKQAMLEHQTPEWMADAMLELHSLCRKGQASKTTNTVEELVGHKPHTFYQFVKDHVQSFI</sequence>
<reference evidence="3" key="1">
    <citation type="journal article" date="2019" name="Int. J. Syst. Evol. Microbiol.">
        <title>The Global Catalogue of Microorganisms (GCM) 10K type strain sequencing project: providing services to taxonomists for standard genome sequencing and annotation.</title>
        <authorList>
            <consortium name="The Broad Institute Genomics Platform"/>
            <consortium name="The Broad Institute Genome Sequencing Center for Infectious Disease"/>
            <person name="Wu L."/>
            <person name="Ma J."/>
        </authorList>
    </citation>
    <scope>NUCLEOTIDE SEQUENCE [LARGE SCALE GENOMIC DNA]</scope>
    <source>
        <strain evidence="3">JCM 16545</strain>
    </source>
</reference>
<dbReference type="Gene3D" id="3.40.50.720">
    <property type="entry name" value="NAD(P)-binding Rossmann-like Domain"/>
    <property type="match status" value="1"/>
</dbReference>
<evidence type="ECO:0000313" key="2">
    <source>
        <dbReference type="EMBL" id="MFD2066185.1"/>
    </source>
</evidence>
<dbReference type="Gene3D" id="3.90.25.10">
    <property type="entry name" value="UDP-galactose 4-epimerase, domain 1"/>
    <property type="match status" value="1"/>
</dbReference>
<dbReference type="EC" id="1.6.5.2" evidence="2"/>
<dbReference type="PANTHER" id="PTHR43162">
    <property type="match status" value="1"/>
</dbReference>
<dbReference type="GO" id="GO:0003955">
    <property type="term" value="F:NAD(P)H dehydrogenase (quinone) activity"/>
    <property type="evidence" value="ECO:0007669"/>
    <property type="project" value="UniProtKB-EC"/>
</dbReference>
<dbReference type="InterPro" id="IPR036291">
    <property type="entry name" value="NAD(P)-bd_dom_sf"/>
</dbReference>
<dbReference type="CDD" id="cd05269">
    <property type="entry name" value="TMR_SDR_a"/>
    <property type="match status" value="1"/>
</dbReference>
<dbReference type="Proteomes" id="UP001597369">
    <property type="component" value="Unassembled WGS sequence"/>
</dbReference>
<dbReference type="PANTHER" id="PTHR43162:SF1">
    <property type="entry name" value="PRESTALK A DIFFERENTIATION PROTEIN A"/>
    <property type="match status" value="1"/>
</dbReference>
<dbReference type="EMBL" id="JBHUHV010000017">
    <property type="protein sequence ID" value="MFD2066185.1"/>
    <property type="molecule type" value="Genomic_DNA"/>
</dbReference>
<gene>
    <name evidence="2" type="ORF">ACFSKU_04770</name>
</gene>
<evidence type="ECO:0000313" key="3">
    <source>
        <dbReference type="Proteomes" id="UP001597369"/>
    </source>
</evidence>
<keyword evidence="2" id="KW-0560">Oxidoreductase</keyword>
<accession>A0ABW4WW21</accession>
<dbReference type="InterPro" id="IPR008030">
    <property type="entry name" value="NmrA-like"/>
</dbReference>
<protein>
    <submittedName>
        <fullName evidence="2">SDR family oxidoreductase</fullName>
        <ecNumber evidence="2">1.6.5.2</ecNumber>
    </submittedName>
</protein>
<proteinExistence type="predicted"/>
<feature type="domain" description="NmrA-like" evidence="1">
    <location>
        <begin position="2"/>
        <end position="280"/>
    </location>
</feature>
<dbReference type="InterPro" id="IPR051604">
    <property type="entry name" value="Ergot_Alk_Oxidoreductase"/>
</dbReference>
<comment type="caution">
    <text evidence="2">The sequence shown here is derived from an EMBL/GenBank/DDBJ whole genome shotgun (WGS) entry which is preliminary data.</text>
</comment>
<name>A0ABW4WW21_9BACT</name>
<dbReference type="RefSeq" id="WP_229961448.1">
    <property type="nucleotide sequence ID" value="NZ_JAJJWI010000012.1"/>
</dbReference>
<dbReference type="Pfam" id="PF05368">
    <property type="entry name" value="NmrA"/>
    <property type="match status" value="1"/>
</dbReference>
<dbReference type="SUPFAM" id="SSF51735">
    <property type="entry name" value="NAD(P)-binding Rossmann-fold domains"/>
    <property type="match status" value="1"/>
</dbReference>
<evidence type="ECO:0000259" key="1">
    <source>
        <dbReference type="Pfam" id="PF05368"/>
    </source>
</evidence>